<dbReference type="InterPro" id="IPR047135">
    <property type="entry name" value="YsiQ"/>
</dbReference>
<evidence type="ECO:0000256" key="6">
    <source>
        <dbReference type="ARBA" id="ARBA00023136"/>
    </source>
</evidence>
<dbReference type="PANTHER" id="PTHR42925:SF2">
    <property type="entry name" value="NA+ DRIVEN MULTIDRUG EFFLUX PUMP"/>
    <property type="match status" value="1"/>
</dbReference>
<dbReference type="STRING" id="1330534.L323_13480"/>
<dbReference type="Proteomes" id="UP000016860">
    <property type="component" value="Unassembled WGS sequence"/>
</dbReference>
<keyword evidence="5 7" id="KW-1133">Transmembrane helix</keyword>
<feature type="transmembrane region" description="Helical" evidence="7">
    <location>
        <begin position="92"/>
        <end position="113"/>
    </location>
</feature>
<dbReference type="PATRIC" id="fig|1330534.3.peg.2677"/>
<feature type="transmembrane region" description="Helical" evidence="7">
    <location>
        <begin position="162"/>
        <end position="182"/>
    </location>
</feature>
<dbReference type="Pfam" id="PF01554">
    <property type="entry name" value="MatE"/>
    <property type="match status" value="2"/>
</dbReference>
<evidence type="ECO:0000313" key="8">
    <source>
        <dbReference type="EMBL" id="EPR10404.1"/>
    </source>
</evidence>
<feature type="transmembrane region" description="Helical" evidence="7">
    <location>
        <begin position="133"/>
        <end position="155"/>
    </location>
</feature>
<dbReference type="PANTHER" id="PTHR42925">
    <property type="entry name" value="MULTIDRUG AND TOXIN EFFLUX PROTEIN MATE FAMILY"/>
    <property type="match status" value="1"/>
</dbReference>
<dbReference type="OrthoDB" id="9780160at2"/>
<feature type="transmembrane region" description="Helical" evidence="7">
    <location>
        <begin position="389"/>
        <end position="414"/>
    </location>
</feature>
<evidence type="ECO:0000256" key="7">
    <source>
        <dbReference type="SAM" id="Phobius"/>
    </source>
</evidence>
<dbReference type="EMBL" id="ATAY01000063">
    <property type="protein sequence ID" value="EPR10404.1"/>
    <property type="molecule type" value="Genomic_DNA"/>
</dbReference>
<keyword evidence="4 7" id="KW-0812">Transmembrane</keyword>
<gene>
    <name evidence="8" type="ORF">L323_13480</name>
</gene>
<keyword evidence="6 7" id="KW-0472">Membrane</keyword>
<dbReference type="InterPro" id="IPR048279">
    <property type="entry name" value="MdtK-like"/>
</dbReference>
<protein>
    <submittedName>
        <fullName evidence="8">Multidrug transporter MatE</fullName>
    </submittedName>
</protein>
<dbReference type="GO" id="GO:0015297">
    <property type="term" value="F:antiporter activity"/>
    <property type="evidence" value="ECO:0007669"/>
    <property type="project" value="InterPro"/>
</dbReference>
<comment type="subcellular location">
    <subcellularLocation>
        <location evidence="1">Cell membrane</location>
        <topology evidence="1">Multi-pass membrane protein</topology>
    </subcellularLocation>
</comment>
<accession>U4QZL1</accession>
<keyword evidence="2" id="KW-0813">Transport</keyword>
<dbReference type="NCBIfam" id="TIGR00797">
    <property type="entry name" value="matE"/>
    <property type="match status" value="1"/>
</dbReference>
<feature type="transmembrane region" description="Helical" evidence="7">
    <location>
        <begin position="358"/>
        <end position="382"/>
    </location>
</feature>
<dbReference type="GO" id="GO:0042910">
    <property type="term" value="F:xenobiotic transmembrane transporter activity"/>
    <property type="evidence" value="ECO:0007669"/>
    <property type="project" value="InterPro"/>
</dbReference>
<feature type="transmembrane region" description="Helical" evidence="7">
    <location>
        <begin position="244"/>
        <end position="266"/>
    </location>
</feature>
<feature type="transmembrane region" description="Helical" evidence="7">
    <location>
        <begin position="57"/>
        <end position="80"/>
    </location>
</feature>
<evidence type="ECO:0000256" key="3">
    <source>
        <dbReference type="ARBA" id="ARBA00022475"/>
    </source>
</evidence>
<evidence type="ECO:0000256" key="1">
    <source>
        <dbReference type="ARBA" id="ARBA00004651"/>
    </source>
</evidence>
<evidence type="ECO:0000256" key="4">
    <source>
        <dbReference type="ARBA" id="ARBA00022692"/>
    </source>
</evidence>
<organism evidence="8 9">
    <name type="scientific">Ruminiclostridium papyrosolvens C7</name>
    <dbReference type="NCBI Taxonomy" id="1330534"/>
    <lineage>
        <taxon>Bacteria</taxon>
        <taxon>Bacillati</taxon>
        <taxon>Bacillota</taxon>
        <taxon>Clostridia</taxon>
        <taxon>Eubacteriales</taxon>
        <taxon>Oscillospiraceae</taxon>
        <taxon>Ruminiclostridium</taxon>
    </lineage>
</organism>
<keyword evidence="3" id="KW-1003">Cell membrane</keyword>
<evidence type="ECO:0000313" key="9">
    <source>
        <dbReference type="Proteomes" id="UP000016860"/>
    </source>
</evidence>
<dbReference type="RefSeq" id="WP_020816167.1">
    <property type="nucleotide sequence ID" value="NZ_ATAY01000063.1"/>
</dbReference>
<dbReference type="CDD" id="cd13134">
    <property type="entry name" value="MATE_like_8"/>
    <property type="match status" value="1"/>
</dbReference>
<name>U4QZL1_9FIRM</name>
<dbReference type="PIRSF" id="PIRSF006603">
    <property type="entry name" value="DinF"/>
    <property type="match status" value="1"/>
</dbReference>
<comment type="caution">
    <text evidence="8">The sequence shown here is derived from an EMBL/GenBank/DDBJ whole genome shotgun (WGS) entry which is preliminary data.</text>
</comment>
<feature type="transmembrane region" description="Helical" evidence="7">
    <location>
        <begin position="286"/>
        <end position="309"/>
    </location>
</feature>
<feature type="transmembrane region" description="Helical" evidence="7">
    <location>
        <begin position="321"/>
        <end position="346"/>
    </location>
</feature>
<dbReference type="InterPro" id="IPR002528">
    <property type="entry name" value="MATE_fam"/>
</dbReference>
<evidence type="ECO:0000256" key="5">
    <source>
        <dbReference type="ARBA" id="ARBA00022989"/>
    </source>
</evidence>
<proteinExistence type="predicted"/>
<dbReference type="GO" id="GO:0005886">
    <property type="term" value="C:plasma membrane"/>
    <property type="evidence" value="ECO:0007669"/>
    <property type="project" value="UniProtKB-SubCell"/>
</dbReference>
<dbReference type="AlphaFoldDB" id="U4QZL1"/>
<sequence length="453" mass="48958">MQRLLGKNKEFYLKLLTLALPITIQNLISSSLGVVDSVMVGSLGNQALAAVGVANQYGLIVFLLYNAIHSGCSIYVAQFWGKKDHENIGRVVNMDIAIAAGVTLLLAAIGLLLPEQIISIFNTDPVVISQGAGFLRILSVSFVFASISFGFSVALRSIGKSAMPMIISASALGLNTLLNYVLIYGRFGMPAMGVRGAATGTLIARVVELIIFLIVVSKYFPLLRFRISELRKVTKDLLSRVTRTMIPVILNEMCWGLGVAVYSIAYGRISTEAFDAVQITNNVVNLFMVAAFGMASAAAVMTGHVIGAGEEKKGRQYAWSFVRLCIIGGFILGGLLYLFSPFIVSLFKVSSDVIETSIILMAMNSIILPIRFTNIVAIVGVLRGGGDAGFAFVAEGLTMWLIGVPLSFIGALVLRLDVQWVVLMVMAEEIVKMICGVARLRSNKWIKNVVREI</sequence>
<evidence type="ECO:0000256" key="2">
    <source>
        <dbReference type="ARBA" id="ARBA00022448"/>
    </source>
</evidence>
<reference evidence="8 9" key="1">
    <citation type="journal article" date="2013" name="Genome Announc.">
        <title>Draft Genome Sequence of the Cellulolytic Bacterium Clostridium papyrosolvens C7 (ATCC 700395).</title>
        <authorList>
            <person name="Zepeda V."/>
            <person name="Dassa B."/>
            <person name="Borovok I."/>
            <person name="Lamed R."/>
            <person name="Bayer E.A."/>
            <person name="Cate J.H."/>
        </authorList>
    </citation>
    <scope>NUCLEOTIDE SEQUENCE [LARGE SCALE GENOMIC DNA]</scope>
    <source>
        <strain evidence="8 9">C7</strain>
    </source>
</reference>
<feature type="transmembrane region" description="Helical" evidence="7">
    <location>
        <begin position="202"/>
        <end position="223"/>
    </location>
</feature>
<feature type="transmembrane region" description="Helical" evidence="7">
    <location>
        <begin position="420"/>
        <end position="438"/>
    </location>
</feature>